<keyword evidence="17" id="KW-1185">Reference proteome</keyword>
<dbReference type="STRING" id="65357.A0A024G6Y5"/>
<evidence type="ECO:0000313" key="17">
    <source>
        <dbReference type="Proteomes" id="UP000053237"/>
    </source>
</evidence>
<comment type="caution">
    <text evidence="16">The sequence shown here is derived from an EMBL/GenBank/DDBJ whole genome shotgun (WGS) entry which is preliminary data.</text>
</comment>
<dbReference type="GO" id="GO:0051560">
    <property type="term" value="P:mitochondrial calcium ion homeostasis"/>
    <property type="evidence" value="ECO:0007669"/>
    <property type="project" value="TreeGrafter"/>
</dbReference>
<evidence type="ECO:0000256" key="4">
    <source>
        <dbReference type="ARBA" id="ARBA00022568"/>
    </source>
</evidence>
<dbReference type="AlphaFoldDB" id="A0A024G6Y5"/>
<dbReference type="PROSITE" id="PS50222">
    <property type="entry name" value="EF_HAND_2"/>
    <property type="match status" value="1"/>
</dbReference>
<dbReference type="InterPro" id="IPR011992">
    <property type="entry name" value="EF-hand-dom_pair"/>
</dbReference>
<gene>
    <name evidence="16" type="ORF">BN9_031770</name>
</gene>
<evidence type="ECO:0000256" key="11">
    <source>
        <dbReference type="ARBA" id="ARBA00023128"/>
    </source>
</evidence>
<keyword evidence="9" id="KW-0809">Transit peptide</keyword>
<evidence type="ECO:0000256" key="7">
    <source>
        <dbReference type="ARBA" id="ARBA00022792"/>
    </source>
</evidence>
<name>A0A024G6Y5_9STRA</name>
<dbReference type="PANTHER" id="PTHR12294">
    <property type="entry name" value="EF HAND DOMAIN FAMILY A1,A2-RELATED"/>
    <property type="match status" value="1"/>
</dbReference>
<keyword evidence="14" id="KW-0812">Transmembrane</keyword>
<dbReference type="SUPFAM" id="SSF47473">
    <property type="entry name" value="EF-hand"/>
    <property type="match status" value="1"/>
</dbReference>
<evidence type="ECO:0000256" key="14">
    <source>
        <dbReference type="SAM" id="Phobius"/>
    </source>
</evidence>
<organism evidence="16 17">
    <name type="scientific">Albugo candida</name>
    <dbReference type="NCBI Taxonomy" id="65357"/>
    <lineage>
        <taxon>Eukaryota</taxon>
        <taxon>Sar</taxon>
        <taxon>Stramenopiles</taxon>
        <taxon>Oomycota</taxon>
        <taxon>Peronosporomycetes</taxon>
        <taxon>Albuginales</taxon>
        <taxon>Albuginaceae</taxon>
        <taxon>Albugo</taxon>
    </lineage>
</organism>
<dbReference type="GO" id="GO:0005509">
    <property type="term" value="F:calcium ion binding"/>
    <property type="evidence" value="ECO:0007669"/>
    <property type="project" value="InterPro"/>
</dbReference>
<feature type="transmembrane region" description="Helical" evidence="14">
    <location>
        <begin position="21"/>
        <end position="42"/>
    </location>
</feature>
<evidence type="ECO:0000256" key="9">
    <source>
        <dbReference type="ARBA" id="ARBA00022946"/>
    </source>
</evidence>
<keyword evidence="14" id="KW-1133">Transmembrane helix</keyword>
<dbReference type="GO" id="GO:1990246">
    <property type="term" value="C:uniplex complex"/>
    <property type="evidence" value="ECO:0007669"/>
    <property type="project" value="TreeGrafter"/>
</dbReference>
<reference evidence="16 17" key="1">
    <citation type="submission" date="2012-05" db="EMBL/GenBank/DDBJ databases">
        <title>Recombination and specialization in a pathogen metapopulation.</title>
        <authorList>
            <person name="Gardiner A."/>
            <person name="Kemen E."/>
            <person name="Schultz-Larsen T."/>
            <person name="MacLean D."/>
            <person name="Van Oosterhout C."/>
            <person name="Jones J.D.G."/>
        </authorList>
    </citation>
    <scope>NUCLEOTIDE SEQUENCE [LARGE SCALE GENOMIC DNA]</scope>
    <source>
        <strain evidence="16 17">Ac Nc2</strain>
    </source>
</reference>
<keyword evidence="12 14" id="KW-0472">Membrane</keyword>
<evidence type="ECO:0000256" key="1">
    <source>
        <dbReference type="ARBA" id="ARBA00004273"/>
    </source>
</evidence>
<keyword evidence="7" id="KW-0999">Mitochondrion inner membrane</keyword>
<keyword evidence="5" id="KW-0479">Metal-binding</keyword>
<keyword evidence="11" id="KW-0496">Mitochondrion</keyword>
<evidence type="ECO:0000313" key="16">
    <source>
        <dbReference type="EMBL" id="CCI42393.1"/>
    </source>
</evidence>
<proteinExistence type="inferred from homology"/>
<evidence type="ECO:0000256" key="6">
    <source>
        <dbReference type="ARBA" id="ARBA00022737"/>
    </source>
</evidence>
<evidence type="ECO:0000259" key="15">
    <source>
        <dbReference type="PROSITE" id="PS50222"/>
    </source>
</evidence>
<feature type="domain" description="EF-hand" evidence="15">
    <location>
        <begin position="164"/>
        <end position="199"/>
    </location>
</feature>
<dbReference type="Proteomes" id="UP000053237">
    <property type="component" value="Unassembled WGS sequence"/>
</dbReference>
<dbReference type="GO" id="GO:0036444">
    <property type="term" value="P:calcium import into the mitochondrion"/>
    <property type="evidence" value="ECO:0007669"/>
    <property type="project" value="TreeGrafter"/>
</dbReference>
<dbReference type="EMBL" id="CAIX01000033">
    <property type="protein sequence ID" value="CCI42393.1"/>
    <property type="molecule type" value="Genomic_DNA"/>
</dbReference>
<dbReference type="GO" id="GO:0005758">
    <property type="term" value="C:mitochondrial intermembrane space"/>
    <property type="evidence" value="ECO:0007669"/>
    <property type="project" value="UniProtKB-SubCell"/>
</dbReference>
<keyword evidence="3" id="KW-0813">Transport</keyword>
<dbReference type="InterPro" id="IPR039800">
    <property type="entry name" value="MICU1/2/3"/>
</dbReference>
<evidence type="ECO:0000256" key="12">
    <source>
        <dbReference type="ARBA" id="ARBA00023136"/>
    </source>
</evidence>
<dbReference type="InParanoid" id="A0A024G6Y5"/>
<sequence>MRISLNQLVTKRYRRFQYRHGFNRIQTYSGLILTGAITTGVLCAQSRALYVQCENTHHTADKQIVTDSFQYKILIEEYWKNAKSLHSPSTRFQAFASKRIASGSDADNQVFAMTFTDFIASFLVPRFRLYELNPDYVYETEFLGNDEGLITFEEYLAIIHLLQIPKIHFDVAFSVFDLDGDDAVDKAEFCHVMENLLSSQQNQSWTLTSIDIEKTFTRLIAHLFEDSGSISATKFENVLDQIRTQILRAEFDSCATRTPNTQERAMSMHDFAITLIAGCDPHQLKIYLSRLSKLHASNERVNWNEFYKFHFYVQHNLRDIKLALDLTGKEEIDEADFIRAVAIVCDIELSYPVSQQIFHVFDRNGIFLFGNS</sequence>
<protein>
    <recommendedName>
        <fullName evidence="15">EF-hand domain-containing protein</fullName>
    </recommendedName>
</protein>
<comment type="subcellular location">
    <subcellularLocation>
        <location evidence="1">Mitochondrion inner membrane</location>
    </subcellularLocation>
    <subcellularLocation>
        <location evidence="2">Mitochondrion intermembrane space</location>
    </subcellularLocation>
</comment>
<dbReference type="Gene3D" id="1.10.238.10">
    <property type="entry name" value="EF-hand"/>
    <property type="match status" value="1"/>
</dbReference>
<dbReference type="InterPro" id="IPR002048">
    <property type="entry name" value="EF_hand_dom"/>
</dbReference>
<evidence type="ECO:0000256" key="13">
    <source>
        <dbReference type="ARBA" id="ARBA00038333"/>
    </source>
</evidence>
<evidence type="ECO:0000256" key="2">
    <source>
        <dbReference type="ARBA" id="ARBA00004569"/>
    </source>
</evidence>
<dbReference type="Pfam" id="PF13833">
    <property type="entry name" value="EF-hand_8"/>
    <property type="match status" value="1"/>
</dbReference>
<keyword evidence="6" id="KW-0677">Repeat</keyword>
<dbReference type="PROSITE" id="PS00018">
    <property type="entry name" value="EF_HAND_1"/>
    <property type="match status" value="1"/>
</dbReference>
<dbReference type="PANTHER" id="PTHR12294:SF1">
    <property type="entry name" value="CALCIUM UPTAKE PROTEIN 1, MITOCHONDRIAL"/>
    <property type="match status" value="1"/>
</dbReference>
<accession>A0A024G6Y5</accession>
<dbReference type="SMART" id="SM00054">
    <property type="entry name" value="EFh"/>
    <property type="match status" value="1"/>
</dbReference>
<evidence type="ECO:0000256" key="3">
    <source>
        <dbReference type="ARBA" id="ARBA00022448"/>
    </source>
</evidence>
<evidence type="ECO:0000256" key="8">
    <source>
        <dbReference type="ARBA" id="ARBA00022837"/>
    </source>
</evidence>
<dbReference type="InterPro" id="IPR018247">
    <property type="entry name" value="EF_Hand_1_Ca_BS"/>
</dbReference>
<comment type="similarity">
    <text evidence="13">Belongs to the MICU1 family. MICU1 subfamily.</text>
</comment>
<keyword evidence="10" id="KW-0406">Ion transport</keyword>
<keyword evidence="8" id="KW-0106">Calcium</keyword>
<dbReference type="OrthoDB" id="186625at2759"/>
<evidence type="ECO:0000256" key="5">
    <source>
        <dbReference type="ARBA" id="ARBA00022723"/>
    </source>
</evidence>
<keyword evidence="4" id="KW-0109">Calcium transport</keyword>
<evidence type="ECO:0000256" key="10">
    <source>
        <dbReference type="ARBA" id="ARBA00023065"/>
    </source>
</evidence>